<dbReference type="EMBL" id="AP019537">
    <property type="protein sequence ID" value="BBJ05140.1"/>
    <property type="molecule type" value="Genomic_DNA"/>
</dbReference>
<feature type="region of interest" description="Disordered" evidence="1">
    <location>
        <begin position="1"/>
        <end position="23"/>
    </location>
</feature>
<protein>
    <submittedName>
        <fullName evidence="2">Uncharacterized protein</fullName>
    </submittedName>
</protein>
<organism evidence="2">
    <name type="scientific">Marinobacter nauticus</name>
    <name type="common">Marinobacter hydrocarbonoclasticus</name>
    <name type="synonym">Marinobacter aquaeolei</name>
    <dbReference type="NCBI Taxonomy" id="2743"/>
    <lineage>
        <taxon>Bacteria</taxon>
        <taxon>Pseudomonadati</taxon>
        <taxon>Pseudomonadota</taxon>
        <taxon>Gammaproteobacteria</taxon>
        <taxon>Pseudomonadales</taxon>
        <taxon>Marinobacteraceae</taxon>
        <taxon>Marinobacter</taxon>
    </lineage>
</organism>
<dbReference type="AlphaFoldDB" id="A0A455W7H0"/>
<name>A0A455W7H0_MARNT</name>
<reference evidence="2" key="1">
    <citation type="submission" date="2019-03" db="EMBL/GenBank/DDBJ databases">
        <title>Whole genome analysis of nitrate-reducing bacteria Marinobacter hydrocarbonoclasticus YB03.</title>
        <authorList>
            <person name="Azam A.H."/>
            <person name="Yuk S.R."/>
            <person name="Kamarisima K."/>
            <person name="Miyanaga K."/>
            <person name="Tanji Y."/>
        </authorList>
    </citation>
    <scope>NUCLEOTIDE SEQUENCE</scope>
    <source>
        <strain evidence="2">YB03</strain>
    </source>
</reference>
<accession>A0A455W7H0</accession>
<sequence>MDTENPELMPEEETAVETHEEWSLRKRRERMQVTRYQAKAALLDAGLLDQCEAIVAGSDDPQLKIAWQEAGFIRRSAFVDYVGAQLNMTPEQLDQLFIAASKIK</sequence>
<evidence type="ECO:0000313" key="2">
    <source>
        <dbReference type="EMBL" id="BBJ05140.1"/>
    </source>
</evidence>
<evidence type="ECO:0000256" key="1">
    <source>
        <dbReference type="SAM" id="MobiDB-lite"/>
    </source>
</evidence>
<feature type="compositionally biased region" description="Acidic residues" evidence="1">
    <location>
        <begin position="1"/>
        <end position="15"/>
    </location>
</feature>
<proteinExistence type="predicted"/>
<gene>
    <name evidence="2" type="ORF">YBY_29890</name>
</gene>